<dbReference type="PANTHER" id="PTHR22683">
    <property type="entry name" value="SPORULATION PROTEIN RELATED"/>
    <property type="match status" value="1"/>
</dbReference>
<protein>
    <recommendedName>
        <fullName evidence="5">FtsK domain-containing protein</fullName>
    </recommendedName>
</protein>
<keyword evidence="7" id="KW-1185">Reference proteome</keyword>
<dbReference type="InterPro" id="IPR002543">
    <property type="entry name" value="FtsK_dom"/>
</dbReference>
<feature type="transmembrane region" description="Helical" evidence="4">
    <location>
        <begin position="81"/>
        <end position="102"/>
    </location>
</feature>
<feature type="compositionally biased region" description="Acidic residues" evidence="3">
    <location>
        <begin position="829"/>
        <end position="841"/>
    </location>
</feature>
<feature type="transmembrane region" description="Helical" evidence="4">
    <location>
        <begin position="171"/>
        <end position="199"/>
    </location>
</feature>
<dbReference type="Pfam" id="PF01580">
    <property type="entry name" value="FtsK_SpoIIIE"/>
    <property type="match status" value="1"/>
</dbReference>
<dbReference type="Gene3D" id="3.40.50.300">
    <property type="entry name" value="P-loop containing nucleotide triphosphate hydrolases"/>
    <property type="match status" value="1"/>
</dbReference>
<dbReference type="EMBL" id="QYRT01000066">
    <property type="protein sequence ID" value="TIH28784.1"/>
    <property type="molecule type" value="Genomic_DNA"/>
</dbReference>
<dbReference type="InterPro" id="IPR027417">
    <property type="entry name" value="P-loop_NTPase"/>
</dbReference>
<gene>
    <name evidence="6" type="ORF">D4765_18270</name>
</gene>
<evidence type="ECO:0000313" key="6">
    <source>
        <dbReference type="EMBL" id="TIH28784.1"/>
    </source>
</evidence>
<evidence type="ECO:0000256" key="1">
    <source>
        <dbReference type="ARBA" id="ARBA00022741"/>
    </source>
</evidence>
<accession>A0A4V4RD41</accession>
<dbReference type="PANTHER" id="PTHR22683:SF41">
    <property type="entry name" value="DNA TRANSLOCASE FTSK"/>
    <property type="match status" value="1"/>
</dbReference>
<evidence type="ECO:0000313" key="7">
    <source>
        <dbReference type="Proteomes" id="UP000306192"/>
    </source>
</evidence>
<keyword evidence="1" id="KW-0547">Nucleotide-binding</keyword>
<keyword evidence="4" id="KW-1133">Transmembrane helix</keyword>
<feature type="region of interest" description="Disordered" evidence="3">
    <location>
        <begin position="828"/>
        <end position="864"/>
    </location>
</feature>
<keyword evidence="4" id="KW-0812">Transmembrane</keyword>
<feature type="domain" description="FtsK" evidence="5">
    <location>
        <begin position="514"/>
        <end position="694"/>
    </location>
</feature>
<dbReference type="GO" id="GO:0005524">
    <property type="term" value="F:ATP binding"/>
    <property type="evidence" value="ECO:0007669"/>
    <property type="project" value="UniProtKB-KW"/>
</dbReference>
<feature type="transmembrane region" description="Helical" evidence="4">
    <location>
        <begin position="130"/>
        <end position="151"/>
    </location>
</feature>
<dbReference type="InterPro" id="IPR050206">
    <property type="entry name" value="FtsK/SpoIIIE/SftA"/>
</dbReference>
<dbReference type="SUPFAM" id="SSF52540">
    <property type="entry name" value="P-loop containing nucleoside triphosphate hydrolases"/>
    <property type="match status" value="1"/>
</dbReference>
<comment type="caution">
    <text evidence="6">The sequence shown here is derived from an EMBL/GenBank/DDBJ whole genome shotgun (WGS) entry which is preliminary data.</text>
</comment>
<evidence type="ECO:0000256" key="2">
    <source>
        <dbReference type="ARBA" id="ARBA00022840"/>
    </source>
</evidence>
<proteinExistence type="predicted"/>
<dbReference type="Proteomes" id="UP000306192">
    <property type="component" value="Unassembled WGS sequence"/>
</dbReference>
<keyword evidence="4" id="KW-0472">Membrane</keyword>
<dbReference type="OrthoDB" id="9807790at2"/>
<evidence type="ECO:0000259" key="5">
    <source>
        <dbReference type="Pfam" id="PF01580"/>
    </source>
</evidence>
<organism evidence="6 7">
    <name type="scientific">Subtercola vilae</name>
    <dbReference type="NCBI Taxonomy" id="2056433"/>
    <lineage>
        <taxon>Bacteria</taxon>
        <taxon>Bacillati</taxon>
        <taxon>Actinomycetota</taxon>
        <taxon>Actinomycetes</taxon>
        <taxon>Micrococcales</taxon>
        <taxon>Microbacteriaceae</taxon>
        <taxon>Subtercola</taxon>
    </lineage>
</organism>
<dbReference type="AlphaFoldDB" id="A0A4V4RD41"/>
<feature type="transmembrane region" description="Helical" evidence="4">
    <location>
        <begin position="43"/>
        <end position="61"/>
    </location>
</feature>
<reference evidence="6 7" key="1">
    <citation type="journal article" date="2019" name="Microorganisms">
        <title>Systematic Affiliation and Genome Analysis of Subtercola vilae DB165(T) with Particular Emphasis on Cold Adaptation of an Isolate from a High-Altitude Cold Volcano Lake.</title>
        <authorList>
            <person name="Villalobos A.S."/>
            <person name="Wiese J."/>
            <person name="Imhoff J.F."/>
            <person name="Dorador C."/>
            <person name="Keller A."/>
            <person name="Hentschel U."/>
        </authorList>
    </citation>
    <scope>NUCLEOTIDE SEQUENCE [LARGE SCALE GENOMIC DNA]</scope>
    <source>
        <strain evidence="6 7">DB165</strain>
    </source>
</reference>
<dbReference type="RefSeq" id="WP_136643741.1">
    <property type="nucleotide sequence ID" value="NZ_QYRT01000066.1"/>
</dbReference>
<name>A0A4V4RD41_9MICO</name>
<sequence length="864" mass="96654">MKKERTKYAWFFDQLIGKHKEFSSQNLSITQQIDELRPDKGHLANFAAWCFVAAVWVLAALPDFWVPFVANMISWIPNANVISWITIPSLLLFAYAVIVRVVTSRNELHTRRGVFGAAYGELKSDSRARVVFALFLASFATRLLAGIVLWIDSTGQPDQPSSYFHAVIPSIFTWLATLIQLAAMLAYFLASLGFFYYGVKIGLAYAQLQRHVYNIFKIFGGKLGILRSLLKITDSDLLDEKSVTISLDAIRIHPVPVSAQKYFDDIDDELVALNQFQYMKSKDSTPNDIFIVAVDEETRKNRETLVESGGLVWSVGNEESRDDEILGVHQSRSPEAPVPSRLQPTRKGILHDRFRESDLPRLQELMSKTGMTVIQAHLNVTPKVFWVQAVTPDEAAIYRDVADAMKVPSWSLWLEVTWRDNEESDNVIYPNRIDSVEVKRSPLRGTAGEREKRWWAAIEALPKASDGWTIEDRGNRGTTLRYGQGRALPDVFSTIESLPDAYAPSDWNTVPEGAGETGSAISLDLEKIPHLLVAGKPGSGKSTLLRQDMMSRLARGHRLAVFDTEKFALSLALLKAWTIMWGERIAEVATMLAYLCEEGDRVLGLIKQYGYENWYDFTPEERRELNIGPITVYYDEYETSVEKATVPSSLGKDDRQVITAQRQNVAVDQVELYMAKIAKKHRAAGIYFVVATQFPYKESLKGLRPSLGNAIQCHAPGAVPVASEIALAMGTGSTAETIELFERFSVDKDGNKGKKGLAVIRSETGALEAIRVGFAPKDQSAKIIENLGIPKASPWIINDVLGLSMRRTVDEKDLRVPAAAPFTRFTHLEDDDDFDDDDLDEAQSSSPKINAARDGWTPKLNYSE</sequence>
<keyword evidence="2" id="KW-0067">ATP-binding</keyword>
<evidence type="ECO:0000256" key="4">
    <source>
        <dbReference type="SAM" id="Phobius"/>
    </source>
</evidence>
<evidence type="ECO:0000256" key="3">
    <source>
        <dbReference type="SAM" id="MobiDB-lite"/>
    </source>
</evidence>
<dbReference type="GO" id="GO:0003677">
    <property type="term" value="F:DNA binding"/>
    <property type="evidence" value="ECO:0007669"/>
    <property type="project" value="InterPro"/>
</dbReference>